<dbReference type="InterPro" id="IPR000788">
    <property type="entry name" value="RNR_lg_C"/>
</dbReference>
<dbReference type="EC" id="1.17.4.1" evidence="11"/>
<dbReference type="InterPro" id="IPR013509">
    <property type="entry name" value="RNR_lsu_N"/>
</dbReference>
<comment type="similarity">
    <text evidence="2 11">Belongs to the ribonucleoside diphosphate reductase class-2 family.</text>
</comment>
<feature type="domain" description="Ribonucleotide reductase large subunit N-terminal" evidence="12">
    <location>
        <begin position="11"/>
        <end position="81"/>
    </location>
</feature>
<keyword evidence="3 11" id="KW-0846">Cobalamin</keyword>
<evidence type="ECO:0000259" key="12">
    <source>
        <dbReference type="Pfam" id="PF00317"/>
    </source>
</evidence>
<evidence type="ECO:0000256" key="9">
    <source>
        <dbReference type="ARBA" id="ARBA00023285"/>
    </source>
</evidence>
<dbReference type="GO" id="GO:0031419">
    <property type="term" value="F:cobalamin binding"/>
    <property type="evidence" value="ECO:0007669"/>
    <property type="project" value="UniProtKB-KW"/>
</dbReference>
<keyword evidence="9 11" id="KW-0170">Cobalt</keyword>
<dbReference type="Gene3D" id="3.20.70.20">
    <property type="match status" value="1"/>
</dbReference>
<dbReference type="PANTHER" id="PTHR43371">
    <property type="entry name" value="VITAMIN B12-DEPENDENT RIBONUCLEOTIDE REDUCTASE"/>
    <property type="match status" value="1"/>
</dbReference>
<dbReference type="Pfam" id="PF02867">
    <property type="entry name" value="Ribonuc_red_lgC"/>
    <property type="match status" value="1"/>
</dbReference>
<comment type="cofactor">
    <cofactor evidence="1 11">
        <name>adenosylcob(III)alamin</name>
        <dbReference type="ChEBI" id="CHEBI:18408"/>
    </cofactor>
</comment>
<dbReference type="SUPFAM" id="SSF51998">
    <property type="entry name" value="PFL-like glycyl radical enzymes"/>
    <property type="match status" value="1"/>
</dbReference>
<dbReference type="PRINTS" id="PR01183">
    <property type="entry name" value="RIBORDTASEM1"/>
</dbReference>
<dbReference type="OrthoDB" id="9762933at2"/>
<dbReference type="AlphaFoldDB" id="A0A1H8S5Z2"/>
<organism evidence="14 15">
    <name type="scientific">Nitrosomonas oligotropha</name>
    <dbReference type="NCBI Taxonomy" id="42354"/>
    <lineage>
        <taxon>Bacteria</taxon>
        <taxon>Pseudomonadati</taxon>
        <taxon>Pseudomonadota</taxon>
        <taxon>Betaproteobacteria</taxon>
        <taxon>Nitrosomonadales</taxon>
        <taxon>Nitrosomonadaceae</taxon>
        <taxon>Nitrosomonas</taxon>
    </lineage>
</organism>
<dbReference type="EMBL" id="FODO01000017">
    <property type="protein sequence ID" value="SEO74101.1"/>
    <property type="molecule type" value="Genomic_DNA"/>
</dbReference>
<dbReference type="PANTHER" id="PTHR43371:SF1">
    <property type="entry name" value="RIBONUCLEOSIDE-DIPHOSPHATE REDUCTASE"/>
    <property type="match status" value="1"/>
</dbReference>
<dbReference type="RefSeq" id="WP_090320236.1">
    <property type="nucleotide sequence ID" value="NZ_FNOE01000018.1"/>
</dbReference>
<feature type="domain" description="Ribonucleotide reductase large subunit C-terminal" evidence="13">
    <location>
        <begin position="86"/>
        <end position="574"/>
    </location>
</feature>
<dbReference type="InterPro" id="IPR050862">
    <property type="entry name" value="RdRp_reductase_class-2"/>
</dbReference>
<name>A0A1H8S5Z2_9PROT</name>
<keyword evidence="8" id="KW-1015">Disulfide bond</keyword>
<gene>
    <name evidence="14" type="ORF">SAMN05216333_1179</name>
</gene>
<keyword evidence="15" id="KW-1185">Reference proteome</keyword>
<dbReference type="NCBIfam" id="TIGR02504">
    <property type="entry name" value="NrdJ_Z"/>
    <property type="match status" value="1"/>
</dbReference>
<evidence type="ECO:0000313" key="15">
    <source>
        <dbReference type="Proteomes" id="UP000198814"/>
    </source>
</evidence>
<comment type="function">
    <text evidence="11">Catalyzes the reduction of ribonucleotides to deoxyribonucleotides. May function to provide a pool of deoxyribonucleotide precursors for DNA repair during oxygen limitation and/or for immediate growth after restoration of oxygen.</text>
</comment>
<keyword evidence="4 11" id="KW-0237">DNA synthesis</keyword>
<dbReference type="CDD" id="cd02888">
    <property type="entry name" value="RNR_II_dimer"/>
    <property type="match status" value="1"/>
</dbReference>
<dbReference type="Pfam" id="PF00317">
    <property type="entry name" value="Ribonuc_red_lgN"/>
    <property type="match status" value="1"/>
</dbReference>
<reference evidence="15" key="1">
    <citation type="submission" date="2016-10" db="EMBL/GenBank/DDBJ databases">
        <authorList>
            <person name="Varghese N."/>
            <person name="Submissions S."/>
        </authorList>
    </citation>
    <scope>NUCLEOTIDE SEQUENCE [LARGE SCALE GENOMIC DNA]</scope>
    <source>
        <strain evidence="15">Nm76</strain>
    </source>
</reference>
<comment type="catalytic activity">
    <reaction evidence="10 11">
        <text>a 2'-deoxyribonucleoside 5'-diphosphate + [thioredoxin]-disulfide + H2O = a ribonucleoside 5'-diphosphate + [thioredoxin]-dithiol</text>
        <dbReference type="Rhea" id="RHEA:23252"/>
        <dbReference type="Rhea" id="RHEA-COMP:10698"/>
        <dbReference type="Rhea" id="RHEA-COMP:10700"/>
        <dbReference type="ChEBI" id="CHEBI:15377"/>
        <dbReference type="ChEBI" id="CHEBI:29950"/>
        <dbReference type="ChEBI" id="CHEBI:50058"/>
        <dbReference type="ChEBI" id="CHEBI:57930"/>
        <dbReference type="ChEBI" id="CHEBI:73316"/>
        <dbReference type="EC" id="1.17.4.1"/>
    </reaction>
</comment>
<keyword evidence="7" id="KW-0215">Deoxyribonucleotide synthesis</keyword>
<evidence type="ECO:0000256" key="10">
    <source>
        <dbReference type="ARBA" id="ARBA00047754"/>
    </source>
</evidence>
<dbReference type="GO" id="GO:0009263">
    <property type="term" value="P:deoxyribonucleotide biosynthetic process"/>
    <property type="evidence" value="ECO:0007669"/>
    <property type="project" value="UniProtKB-KW"/>
</dbReference>
<evidence type="ECO:0000256" key="7">
    <source>
        <dbReference type="ARBA" id="ARBA00023116"/>
    </source>
</evidence>
<dbReference type="InterPro" id="IPR013344">
    <property type="entry name" value="RNR_NrdJ/NrdZ"/>
</dbReference>
<dbReference type="STRING" id="42354.SAMN05216333_1179"/>
<accession>A0A1H8S5Z2</accession>
<protein>
    <recommendedName>
        <fullName evidence="11">Vitamin B12-dependent ribonucleotide reductase</fullName>
        <ecNumber evidence="11">1.17.4.1</ecNumber>
    </recommendedName>
</protein>
<keyword evidence="5 11" id="KW-0547">Nucleotide-binding</keyword>
<evidence type="ECO:0000256" key="6">
    <source>
        <dbReference type="ARBA" id="ARBA00023002"/>
    </source>
</evidence>
<evidence type="ECO:0000259" key="13">
    <source>
        <dbReference type="Pfam" id="PF02867"/>
    </source>
</evidence>
<keyword evidence="6 11" id="KW-0560">Oxidoreductase</keyword>
<evidence type="ECO:0000256" key="5">
    <source>
        <dbReference type="ARBA" id="ARBA00022741"/>
    </source>
</evidence>
<dbReference type="GO" id="GO:0071897">
    <property type="term" value="P:DNA biosynthetic process"/>
    <property type="evidence" value="ECO:0007669"/>
    <property type="project" value="UniProtKB-KW"/>
</dbReference>
<evidence type="ECO:0000256" key="1">
    <source>
        <dbReference type="ARBA" id="ARBA00001922"/>
    </source>
</evidence>
<evidence type="ECO:0000313" key="14">
    <source>
        <dbReference type="EMBL" id="SEO74101.1"/>
    </source>
</evidence>
<evidence type="ECO:0000256" key="8">
    <source>
        <dbReference type="ARBA" id="ARBA00023157"/>
    </source>
</evidence>
<proteinExistence type="inferred from homology"/>
<dbReference type="GO" id="GO:0005524">
    <property type="term" value="F:ATP binding"/>
    <property type="evidence" value="ECO:0007669"/>
    <property type="project" value="InterPro"/>
</dbReference>
<dbReference type="GO" id="GO:0004748">
    <property type="term" value="F:ribonucleoside-diphosphate reductase activity, thioredoxin disulfide as acceptor"/>
    <property type="evidence" value="ECO:0007669"/>
    <property type="project" value="UniProtKB-EC"/>
</dbReference>
<evidence type="ECO:0000256" key="4">
    <source>
        <dbReference type="ARBA" id="ARBA00022634"/>
    </source>
</evidence>
<evidence type="ECO:0000256" key="3">
    <source>
        <dbReference type="ARBA" id="ARBA00022628"/>
    </source>
</evidence>
<evidence type="ECO:0000256" key="2">
    <source>
        <dbReference type="ARBA" id="ARBA00007405"/>
    </source>
</evidence>
<sequence>MKESYSTPPIAQHIWDTKYRHYEHGVALDTCVEDTWQRVAKALAVPEKNPDDWQARFYSILRDFKFLPGGRIQAGAGTAHQVTLFNCFVMGMIADSMDGIFDALKEGALTMQQGGGVGYDFSTLRPRGVPAASVGSVASGPVSFMRIWDSMCATILSTGARRGAMMGTLRCDHPDIEEFIAAKQDRSQLRHFNVSVLVSDAFMAAISRDEDWLLVFPANESEAGGELLMRAWPGCDDPVPCKVYKRIRARTLWQKIMQANYDYAEPGMLFIDRINRLNNLYYCETIQATNPCGEVPLPSYGACNLGSINLTQFVRDPFTVQAWLDFDAIGATAATAVRLLDNVIDVSHFPLTRQAEQAHRSRRIGLGLSGLADALIMLQIRYGSSEAVQIAQQVMQRICHAAYQASIELAREKGAFPLFHKEKYLAGAFVRTLPESIRSGIAQYGIRNSHLTAIAPAGTISLLANNVSSGLEPVFGSDYTRRVLNRDGCYADYAVTDYAVALWRKDHVSDDFPPAFVTAHELAPAEHLRMQAAIQPYVDQAISKTINVPVDYDFAAFFDLYRQAYDLGLKGCTTFRPNAVTGEILHKPDVEHVVPHCCGLEREPD</sequence>
<dbReference type="Proteomes" id="UP000198814">
    <property type="component" value="Unassembled WGS sequence"/>
</dbReference>
<evidence type="ECO:0000256" key="11">
    <source>
        <dbReference type="RuleBase" id="RU364064"/>
    </source>
</evidence>